<feature type="transmembrane region" description="Helical" evidence="7">
    <location>
        <begin position="44"/>
        <end position="62"/>
    </location>
</feature>
<keyword evidence="9" id="KW-1185">Reference proteome</keyword>
<dbReference type="EMBL" id="JACDUR010000004">
    <property type="protein sequence ID" value="MBA2892406.1"/>
    <property type="molecule type" value="Genomic_DNA"/>
</dbReference>
<comment type="subcellular location">
    <subcellularLocation>
        <location evidence="1">Cell membrane</location>
        <topology evidence="1">Multi-pass membrane protein</topology>
    </subcellularLocation>
</comment>
<evidence type="ECO:0000256" key="4">
    <source>
        <dbReference type="ARBA" id="ARBA00022692"/>
    </source>
</evidence>
<proteinExistence type="predicted"/>
<dbReference type="Pfam" id="PF07690">
    <property type="entry name" value="MFS_1"/>
    <property type="match status" value="1"/>
</dbReference>
<keyword evidence="6 7" id="KW-0472">Membrane</keyword>
<keyword evidence="2" id="KW-0813">Transport</keyword>
<feature type="transmembrane region" description="Helical" evidence="7">
    <location>
        <begin position="206"/>
        <end position="228"/>
    </location>
</feature>
<feature type="transmembrane region" description="Helical" evidence="7">
    <location>
        <begin position="365"/>
        <end position="385"/>
    </location>
</feature>
<dbReference type="Gene3D" id="1.20.1250.20">
    <property type="entry name" value="MFS general substrate transporter like domains"/>
    <property type="match status" value="1"/>
</dbReference>
<dbReference type="InterPro" id="IPR011701">
    <property type="entry name" value="MFS"/>
</dbReference>
<evidence type="ECO:0000313" key="9">
    <source>
        <dbReference type="Proteomes" id="UP000530928"/>
    </source>
</evidence>
<feature type="transmembrane region" description="Helical" evidence="7">
    <location>
        <begin position="279"/>
        <end position="312"/>
    </location>
</feature>
<feature type="transmembrane region" description="Helical" evidence="7">
    <location>
        <begin position="138"/>
        <end position="157"/>
    </location>
</feature>
<keyword evidence="3" id="KW-1003">Cell membrane</keyword>
<evidence type="ECO:0000256" key="6">
    <source>
        <dbReference type="ARBA" id="ARBA00023136"/>
    </source>
</evidence>
<organism evidence="8 9">
    <name type="scientific">Nonomuraea soli</name>
    <dbReference type="NCBI Taxonomy" id="1032476"/>
    <lineage>
        <taxon>Bacteria</taxon>
        <taxon>Bacillati</taxon>
        <taxon>Actinomycetota</taxon>
        <taxon>Actinomycetes</taxon>
        <taxon>Streptosporangiales</taxon>
        <taxon>Streptosporangiaceae</taxon>
        <taxon>Nonomuraea</taxon>
    </lineage>
</organism>
<gene>
    <name evidence="8" type="ORF">HNR30_003760</name>
</gene>
<dbReference type="RefSeq" id="WP_181611188.1">
    <property type="nucleotide sequence ID" value="NZ_BAABAM010000003.1"/>
</dbReference>
<dbReference type="GO" id="GO:0005886">
    <property type="term" value="C:plasma membrane"/>
    <property type="evidence" value="ECO:0007669"/>
    <property type="project" value="UniProtKB-SubCell"/>
</dbReference>
<evidence type="ECO:0000256" key="7">
    <source>
        <dbReference type="SAM" id="Phobius"/>
    </source>
</evidence>
<feature type="transmembrane region" description="Helical" evidence="7">
    <location>
        <begin position="163"/>
        <end position="185"/>
    </location>
</feature>
<dbReference type="SUPFAM" id="SSF103473">
    <property type="entry name" value="MFS general substrate transporter"/>
    <property type="match status" value="1"/>
</dbReference>
<evidence type="ECO:0000256" key="1">
    <source>
        <dbReference type="ARBA" id="ARBA00004651"/>
    </source>
</evidence>
<reference evidence="8 9" key="1">
    <citation type="submission" date="2020-07" db="EMBL/GenBank/DDBJ databases">
        <title>Genomic Encyclopedia of Type Strains, Phase IV (KMG-IV): sequencing the most valuable type-strain genomes for metagenomic binning, comparative biology and taxonomic classification.</title>
        <authorList>
            <person name="Goeker M."/>
        </authorList>
    </citation>
    <scope>NUCLEOTIDE SEQUENCE [LARGE SCALE GENOMIC DNA]</scope>
    <source>
        <strain evidence="8 9">DSM 45533</strain>
    </source>
</reference>
<dbReference type="PANTHER" id="PTHR23517:SF2">
    <property type="entry name" value="MULTIDRUG RESISTANCE PROTEIN MDTH"/>
    <property type="match status" value="1"/>
</dbReference>
<evidence type="ECO:0000313" key="8">
    <source>
        <dbReference type="EMBL" id="MBA2892406.1"/>
    </source>
</evidence>
<dbReference type="InterPro" id="IPR036259">
    <property type="entry name" value="MFS_trans_sf"/>
</dbReference>
<keyword evidence="4 7" id="KW-0812">Transmembrane</keyword>
<protein>
    <submittedName>
        <fullName evidence="8">MFS family permease</fullName>
    </submittedName>
</protein>
<name>A0A7W0HR97_9ACTN</name>
<evidence type="ECO:0000256" key="2">
    <source>
        <dbReference type="ARBA" id="ARBA00022448"/>
    </source>
</evidence>
<sequence>MLPEPGPVRALSLAVLLRSTGRGLFLTVSVLYFLNVVGLSETQIGLGLTIAGVAGLLGSLPAGRLCDVIGPRAVNVAFCAAGGLLVACYGFVTGFVGFALVAALVSFAEAADGTARATLIGGAVPAERRVEVRAYLRAVTNVGWSLGGLVAMIALAVGTRPAYLVMLYGCAAAYLASAALTLRVPDVQPVAKPKDGPTWVVLRDRPYALLAVLNAILVIHGPLLMVILPMWVKHVGAPNLMVAAIGLINTVMVTFLQVRLSRNTHDLTGSANAQRRAGVLLLIACGLFALAAGQPAWLAITVLAAGAILHVFGEILQAAGSWGLSYELAPAHALGQYQGLYNMSWQAANVAAPALLTAVIIGWGWPGWLLIGLVFVAAGCAVPPATRWAERSRPRETVAVTA</sequence>
<dbReference type="InterPro" id="IPR050171">
    <property type="entry name" value="MFS_Transporters"/>
</dbReference>
<feature type="transmembrane region" description="Helical" evidence="7">
    <location>
        <begin position="20"/>
        <end position="37"/>
    </location>
</feature>
<dbReference type="Proteomes" id="UP000530928">
    <property type="component" value="Unassembled WGS sequence"/>
</dbReference>
<comment type="caution">
    <text evidence="8">The sequence shown here is derived from an EMBL/GenBank/DDBJ whole genome shotgun (WGS) entry which is preliminary data.</text>
</comment>
<dbReference type="PANTHER" id="PTHR23517">
    <property type="entry name" value="RESISTANCE PROTEIN MDTM, PUTATIVE-RELATED-RELATED"/>
    <property type="match status" value="1"/>
</dbReference>
<accession>A0A7W0HR97</accession>
<feature type="transmembrane region" description="Helical" evidence="7">
    <location>
        <begin position="240"/>
        <end position="258"/>
    </location>
</feature>
<keyword evidence="5 7" id="KW-1133">Transmembrane helix</keyword>
<dbReference type="AlphaFoldDB" id="A0A7W0HR97"/>
<dbReference type="GO" id="GO:0022857">
    <property type="term" value="F:transmembrane transporter activity"/>
    <property type="evidence" value="ECO:0007669"/>
    <property type="project" value="InterPro"/>
</dbReference>
<evidence type="ECO:0000256" key="3">
    <source>
        <dbReference type="ARBA" id="ARBA00022475"/>
    </source>
</evidence>
<evidence type="ECO:0000256" key="5">
    <source>
        <dbReference type="ARBA" id="ARBA00022989"/>
    </source>
</evidence>
<feature type="transmembrane region" description="Helical" evidence="7">
    <location>
        <begin position="74"/>
        <end position="107"/>
    </location>
</feature>